<organism evidence="8 9">
    <name type="scientific">Paralvinella palmiformis</name>
    <dbReference type="NCBI Taxonomy" id="53620"/>
    <lineage>
        <taxon>Eukaryota</taxon>
        <taxon>Metazoa</taxon>
        <taxon>Spiralia</taxon>
        <taxon>Lophotrochozoa</taxon>
        <taxon>Annelida</taxon>
        <taxon>Polychaeta</taxon>
        <taxon>Sedentaria</taxon>
        <taxon>Canalipalpata</taxon>
        <taxon>Terebellida</taxon>
        <taxon>Terebelliformia</taxon>
        <taxon>Alvinellidae</taxon>
        <taxon>Paralvinella</taxon>
    </lineage>
</organism>
<dbReference type="GO" id="GO:0090575">
    <property type="term" value="C:RNA polymerase II transcription regulator complex"/>
    <property type="evidence" value="ECO:0007669"/>
    <property type="project" value="TreeGrafter"/>
</dbReference>
<dbReference type="Gene3D" id="1.10.10.10">
    <property type="entry name" value="Winged helix-like DNA-binding domain superfamily/Winged helix DNA-binding domain"/>
    <property type="match status" value="1"/>
</dbReference>
<keyword evidence="2 5" id="KW-0805">Transcription regulation</keyword>
<keyword evidence="9" id="KW-1185">Reference proteome</keyword>
<dbReference type="InterPro" id="IPR036390">
    <property type="entry name" value="WH_DNA-bd_sf"/>
</dbReference>
<feature type="region of interest" description="Disordered" evidence="6">
    <location>
        <begin position="220"/>
        <end position="242"/>
    </location>
</feature>
<dbReference type="InterPro" id="IPR015633">
    <property type="entry name" value="E2F"/>
</dbReference>
<dbReference type="GO" id="GO:0000978">
    <property type="term" value="F:RNA polymerase II cis-regulatory region sequence-specific DNA binding"/>
    <property type="evidence" value="ECO:0007669"/>
    <property type="project" value="InterPro"/>
</dbReference>
<dbReference type="SUPFAM" id="SSF46785">
    <property type="entry name" value="Winged helix' DNA-binding domain"/>
    <property type="match status" value="1"/>
</dbReference>
<dbReference type="AlphaFoldDB" id="A0AAD9K7B7"/>
<comment type="subcellular location">
    <subcellularLocation>
        <location evidence="5">Nucleus</location>
    </subcellularLocation>
</comment>
<evidence type="ECO:0000259" key="7">
    <source>
        <dbReference type="SMART" id="SM01372"/>
    </source>
</evidence>
<keyword evidence="4 5" id="KW-0804">Transcription</keyword>
<evidence type="ECO:0000313" key="9">
    <source>
        <dbReference type="Proteomes" id="UP001208570"/>
    </source>
</evidence>
<dbReference type="GO" id="GO:0000981">
    <property type="term" value="F:DNA-binding transcription factor activity, RNA polymerase II-specific"/>
    <property type="evidence" value="ECO:0007669"/>
    <property type="project" value="TreeGrafter"/>
</dbReference>
<keyword evidence="5" id="KW-0539">Nucleus</keyword>
<evidence type="ECO:0000256" key="3">
    <source>
        <dbReference type="ARBA" id="ARBA00023125"/>
    </source>
</evidence>
<evidence type="ECO:0000256" key="1">
    <source>
        <dbReference type="ARBA" id="ARBA00010940"/>
    </source>
</evidence>
<dbReference type="EMBL" id="JAODUP010000045">
    <property type="protein sequence ID" value="KAK2165785.1"/>
    <property type="molecule type" value="Genomic_DNA"/>
</dbReference>
<accession>A0AAD9K7B7</accession>
<sequence>MPRGASVIQTQRSTKCVDFTPTSQQLMYLESVYPSGDGGEDHDASSLLEAMTNPFSDLSGSYQTDLTGAEQNCHGYTPHGHNYTASFSSNLSRPQLENIDEENNFKTPQRKGKRGRPCTNSPSPRVKSPQEKTRYDTSLGLLTKKFVSLLRAAPEGVLDLNKAAEILQVQKRRIYDITNVLEGINLIKKKSKNNIQWRGTSSNSSNGESSANIIRLKHAEQKGETAEAPQQPDPTCMQPPEDVKPPLLLDEPNSIDSFQSADTSLHVLLGSQDPSADIPDVTDHLFLHTDDQHFVDTHFEQLQPPLDDTTDYIFSLEQEEGIADLFDIGDIDL</sequence>
<evidence type="ECO:0000256" key="2">
    <source>
        <dbReference type="ARBA" id="ARBA00023015"/>
    </source>
</evidence>
<comment type="caution">
    <text evidence="8">The sequence shown here is derived from an EMBL/GenBank/DDBJ whole genome shotgun (WGS) entry which is preliminary data.</text>
</comment>
<evidence type="ECO:0000256" key="4">
    <source>
        <dbReference type="ARBA" id="ARBA00023163"/>
    </source>
</evidence>
<dbReference type="Pfam" id="PF02319">
    <property type="entry name" value="WHD_E2F_TDP"/>
    <property type="match status" value="1"/>
</dbReference>
<reference evidence="8" key="1">
    <citation type="journal article" date="2023" name="Mol. Biol. Evol.">
        <title>Third-Generation Sequencing Reveals the Adaptive Role of the Epigenome in Three Deep-Sea Polychaetes.</title>
        <authorList>
            <person name="Perez M."/>
            <person name="Aroh O."/>
            <person name="Sun Y."/>
            <person name="Lan Y."/>
            <person name="Juniper S.K."/>
            <person name="Young C.R."/>
            <person name="Angers B."/>
            <person name="Qian P.Y."/>
        </authorList>
    </citation>
    <scope>NUCLEOTIDE SEQUENCE</scope>
    <source>
        <strain evidence="8">P08H-3</strain>
    </source>
</reference>
<evidence type="ECO:0000313" key="8">
    <source>
        <dbReference type="EMBL" id="KAK2165785.1"/>
    </source>
</evidence>
<evidence type="ECO:0000256" key="5">
    <source>
        <dbReference type="RuleBase" id="RU003796"/>
    </source>
</evidence>
<dbReference type="SMART" id="SM01372">
    <property type="entry name" value="E2F_TDP"/>
    <property type="match status" value="1"/>
</dbReference>
<comment type="similarity">
    <text evidence="1 5">Belongs to the E2F/DP family.</text>
</comment>
<protein>
    <recommendedName>
        <fullName evidence="7">E2F/DP family winged-helix DNA-binding domain-containing protein</fullName>
    </recommendedName>
</protein>
<evidence type="ECO:0000256" key="6">
    <source>
        <dbReference type="SAM" id="MobiDB-lite"/>
    </source>
</evidence>
<dbReference type="PANTHER" id="PTHR12081:SF18">
    <property type="entry name" value="TRANSCRIPTION FACTOR E2F2-RELATED"/>
    <property type="match status" value="1"/>
</dbReference>
<dbReference type="PANTHER" id="PTHR12081">
    <property type="entry name" value="TRANSCRIPTION FACTOR E2F"/>
    <property type="match status" value="1"/>
</dbReference>
<dbReference type="FunFam" id="1.10.10.10:FF:000008">
    <property type="entry name" value="E2F transcription factor 1"/>
    <property type="match status" value="1"/>
</dbReference>
<dbReference type="Proteomes" id="UP001208570">
    <property type="component" value="Unassembled WGS sequence"/>
</dbReference>
<dbReference type="InterPro" id="IPR036388">
    <property type="entry name" value="WH-like_DNA-bd_sf"/>
</dbReference>
<feature type="region of interest" description="Disordered" evidence="6">
    <location>
        <begin position="96"/>
        <end position="135"/>
    </location>
</feature>
<keyword evidence="3 5" id="KW-0238">DNA-binding</keyword>
<name>A0AAD9K7B7_9ANNE</name>
<feature type="domain" description="E2F/DP family winged-helix DNA-binding" evidence="7">
    <location>
        <begin position="134"/>
        <end position="199"/>
    </location>
</feature>
<proteinExistence type="inferred from homology"/>
<gene>
    <name evidence="8" type="ORF">LSH36_45g06034</name>
</gene>
<dbReference type="InterPro" id="IPR003316">
    <property type="entry name" value="E2F_WHTH_DNA-bd_dom"/>
</dbReference>